<keyword evidence="2 10" id="KW-0378">Hydrolase</keyword>
<dbReference type="AlphaFoldDB" id="A0A9W8ANH1"/>
<dbReference type="InterPro" id="IPR020428">
    <property type="entry name" value="PFA-DSPs"/>
</dbReference>
<dbReference type="Proteomes" id="UP001150925">
    <property type="component" value="Unassembled WGS sequence"/>
</dbReference>
<dbReference type="PROSITE" id="PS00383">
    <property type="entry name" value="TYR_PHOSPHATASE_1"/>
    <property type="match status" value="1"/>
</dbReference>
<comment type="catalytic activity">
    <reaction evidence="7">
        <text>6-diphospho-1D-myo-inositol pentakisphosphate + H2O = 1D-myo-inositol hexakisphosphate + phosphate + H(+)</text>
        <dbReference type="Rhea" id="RHEA:79703"/>
        <dbReference type="ChEBI" id="CHEBI:15377"/>
        <dbReference type="ChEBI" id="CHEBI:15378"/>
        <dbReference type="ChEBI" id="CHEBI:43474"/>
        <dbReference type="ChEBI" id="CHEBI:58130"/>
        <dbReference type="ChEBI" id="CHEBI:230534"/>
        <dbReference type="EC" id="3.6.1.52"/>
    </reaction>
    <physiologicalReaction direction="left-to-right" evidence="7">
        <dbReference type="Rhea" id="RHEA:79704"/>
    </physiologicalReaction>
</comment>
<evidence type="ECO:0000256" key="2">
    <source>
        <dbReference type="ARBA" id="ARBA00022801"/>
    </source>
</evidence>
<evidence type="ECO:0000256" key="8">
    <source>
        <dbReference type="SAM" id="MobiDB-lite"/>
    </source>
</evidence>
<dbReference type="PROSITE" id="PS50054">
    <property type="entry name" value="TYR_PHOSPHATASE_DUAL"/>
    <property type="match status" value="1"/>
</dbReference>
<evidence type="ECO:0000256" key="4">
    <source>
        <dbReference type="ARBA" id="ARBA00047342"/>
    </source>
</evidence>
<dbReference type="EC" id="3.6.1.52" evidence="1"/>
<evidence type="ECO:0000256" key="5">
    <source>
        <dbReference type="ARBA" id="ARBA00047562"/>
    </source>
</evidence>
<sequence length="249" mass="27802">MEEKERSSCPASTGTDSPVTNVAEPEGHSHTLVPQPLGSATTVTNMELAVTPGTPLVNEPDTSTTNEESAPGATERSLHDPVVIPPSNFAMVAPFVYRSSFPSKKHFPFLKKIGIKSIITLSLEPYPPQNLQFLQDHHITLFRFCMPGNKEPFVDIPKKTICAALAVVLDKRNHPILIHCNKGKHRTGCVVGCLRRLQNWSHTAIFNEYRAYSHPKSRNLDQQFIELFDVSTVWPLVDPLYLPDWPTLL</sequence>
<dbReference type="GO" id="GO:0005737">
    <property type="term" value="C:cytoplasm"/>
    <property type="evidence" value="ECO:0007669"/>
    <property type="project" value="TreeGrafter"/>
</dbReference>
<keyword evidence="11" id="KW-1185">Reference proteome</keyword>
<dbReference type="Pfam" id="PF03162">
    <property type="entry name" value="Y_phosphatase2"/>
    <property type="match status" value="1"/>
</dbReference>
<dbReference type="EMBL" id="JANBPY010003167">
    <property type="protein sequence ID" value="KAJ1952531.1"/>
    <property type="molecule type" value="Genomic_DNA"/>
</dbReference>
<comment type="catalytic activity">
    <reaction evidence="6">
        <text>1,5-bis(diphospho)-1D-myo-inositol 2,3,4,6-tetrakisphosphate + H2O = 1-diphospho-1D-myo-inositol 2,3,4,5,6-pentakisphosphate + phosphate + 2 H(+)</text>
        <dbReference type="Rhea" id="RHEA:79699"/>
        <dbReference type="ChEBI" id="CHEBI:15377"/>
        <dbReference type="ChEBI" id="CHEBI:15378"/>
        <dbReference type="ChEBI" id="CHEBI:43474"/>
        <dbReference type="ChEBI" id="CHEBI:74946"/>
        <dbReference type="ChEBI" id="CHEBI:77983"/>
        <dbReference type="EC" id="3.6.1.52"/>
    </reaction>
    <physiologicalReaction direction="left-to-right" evidence="6">
        <dbReference type="Rhea" id="RHEA:79700"/>
    </physiologicalReaction>
</comment>
<dbReference type="InterPro" id="IPR004861">
    <property type="entry name" value="Siw14-like"/>
</dbReference>
<dbReference type="InterPro" id="IPR016130">
    <property type="entry name" value="Tyr_Pase_AS"/>
</dbReference>
<evidence type="ECO:0000256" key="1">
    <source>
        <dbReference type="ARBA" id="ARBA00012527"/>
    </source>
</evidence>
<dbReference type="SUPFAM" id="SSF52799">
    <property type="entry name" value="(Phosphotyrosine protein) phosphatases II"/>
    <property type="match status" value="1"/>
</dbReference>
<comment type="catalytic activity">
    <reaction evidence="4">
        <text>5-diphospho-1D-myo-inositol 1,2,3,4,6-pentakisphosphate + H2O = 1D-myo-inositol hexakisphosphate + phosphate + H(+)</text>
        <dbReference type="Rhea" id="RHEA:22384"/>
        <dbReference type="ChEBI" id="CHEBI:15377"/>
        <dbReference type="ChEBI" id="CHEBI:15378"/>
        <dbReference type="ChEBI" id="CHEBI:43474"/>
        <dbReference type="ChEBI" id="CHEBI:58130"/>
        <dbReference type="ChEBI" id="CHEBI:58628"/>
        <dbReference type="EC" id="3.6.1.52"/>
    </reaction>
    <physiologicalReaction direction="left-to-right" evidence="4">
        <dbReference type="Rhea" id="RHEA:22385"/>
    </physiologicalReaction>
</comment>
<comment type="catalytic activity">
    <reaction evidence="5">
        <text>3,5-bis(diphospho)-1D-myo-inositol 1,2,4,6-tetrakisphosphate + H2O = 3-diphospho-1D-myo-inositol 1,2,4,5,6-pentakisphosphate + phosphate + 2 H(+)</text>
        <dbReference type="Rhea" id="RHEA:56312"/>
        <dbReference type="ChEBI" id="CHEBI:15377"/>
        <dbReference type="ChEBI" id="CHEBI:15378"/>
        <dbReference type="ChEBI" id="CHEBI:43474"/>
        <dbReference type="ChEBI" id="CHEBI:140372"/>
        <dbReference type="ChEBI" id="CHEBI:140374"/>
        <dbReference type="EC" id="3.6.1.52"/>
    </reaction>
    <physiologicalReaction direction="left-to-right" evidence="5">
        <dbReference type="Rhea" id="RHEA:56313"/>
    </physiologicalReaction>
</comment>
<evidence type="ECO:0000259" key="9">
    <source>
        <dbReference type="PROSITE" id="PS50054"/>
    </source>
</evidence>
<proteinExistence type="inferred from homology"/>
<comment type="caution">
    <text evidence="10">The sequence shown here is derived from an EMBL/GenBank/DDBJ whole genome shotgun (WGS) entry which is preliminary data.</text>
</comment>
<name>A0A9W8ANH1_9FUNG</name>
<comment type="similarity">
    <text evidence="3">Belongs to the protein-tyrosine phosphatase family. Atypical dual-specificity phosphatase Siw14-like subfamily.</text>
</comment>
<dbReference type="PRINTS" id="PR01911">
    <property type="entry name" value="PFDSPHPHTASE"/>
</dbReference>
<dbReference type="FunFam" id="3.90.190.10:FF:000024">
    <property type="entry name" value="probable tyrosine-protein phosphatase At1g05000"/>
    <property type="match status" value="1"/>
</dbReference>
<dbReference type="PANTHER" id="PTHR31126">
    <property type="entry name" value="TYROSINE-PROTEIN PHOSPHATASE"/>
    <property type="match status" value="1"/>
</dbReference>
<dbReference type="Gene3D" id="3.90.190.10">
    <property type="entry name" value="Protein tyrosine phosphatase superfamily"/>
    <property type="match status" value="1"/>
</dbReference>
<accession>A0A9W8ANH1</accession>
<feature type="region of interest" description="Disordered" evidence="8">
    <location>
        <begin position="1"/>
        <end position="37"/>
    </location>
</feature>
<reference evidence="10" key="1">
    <citation type="submission" date="2022-07" db="EMBL/GenBank/DDBJ databases">
        <title>Phylogenomic reconstructions and comparative analyses of Kickxellomycotina fungi.</title>
        <authorList>
            <person name="Reynolds N.K."/>
            <person name="Stajich J.E."/>
            <person name="Barry K."/>
            <person name="Grigoriev I.V."/>
            <person name="Crous P."/>
            <person name="Smith M.E."/>
        </authorList>
    </citation>
    <scope>NUCLEOTIDE SEQUENCE</scope>
    <source>
        <strain evidence="10">RSA 1196</strain>
    </source>
</reference>
<evidence type="ECO:0000313" key="11">
    <source>
        <dbReference type="Proteomes" id="UP001150925"/>
    </source>
</evidence>
<protein>
    <recommendedName>
        <fullName evidence="1">diphosphoinositol-polyphosphate diphosphatase</fullName>
        <ecNumber evidence="1">3.6.1.52</ecNumber>
    </recommendedName>
</protein>
<feature type="domain" description="Tyrosine-protein phosphatase" evidence="9">
    <location>
        <begin position="88"/>
        <end position="237"/>
    </location>
</feature>
<organism evidence="10 11">
    <name type="scientific">Dispira parvispora</name>
    <dbReference type="NCBI Taxonomy" id="1520584"/>
    <lineage>
        <taxon>Eukaryota</taxon>
        <taxon>Fungi</taxon>
        <taxon>Fungi incertae sedis</taxon>
        <taxon>Zoopagomycota</taxon>
        <taxon>Kickxellomycotina</taxon>
        <taxon>Dimargaritomycetes</taxon>
        <taxon>Dimargaritales</taxon>
        <taxon>Dimargaritaceae</taxon>
        <taxon>Dispira</taxon>
    </lineage>
</organism>
<feature type="region of interest" description="Disordered" evidence="8">
    <location>
        <begin position="52"/>
        <end position="80"/>
    </location>
</feature>
<dbReference type="OrthoDB" id="6375174at2759"/>
<feature type="compositionally biased region" description="Polar residues" evidence="8">
    <location>
        <begin position="9"/>
        <end position="20"/>
    </location>
</feature>
<dbReference type="GO" id="GO:0052840">
    <property type="term" value="F:inositol diphosphate tetrakisphosphate diphosphatase activity"/>
    <property type="evidence" value="ECO:0007669"/>
    <property type="project" value="TreeGrafter"/>
</dbReference>
<evidence type="ECO:0000256" key="3">
    <source>
        <dbReference type="ARBA" id="ARBA00044949"/>
    </source>
</evidence>
<evidence type="ECO:0000313" key="10">
    <source>
        <dbReference type="EMBL" id="KAJ1952531.1"/>
    </source>
</evidence>
<gene>
    <name evidence="10" type="primary">SIW14</name>
    <name evidence="10" type="ORF">IWQ62_006201</name>
</gene>
<dbReference type="CDD" id="cd14528">
    <property type="entry name" value="PFA-DSP_Siw14"/>
    <property type="match status" value="1"/>
</dbReference>
<dbReference type="PANTHER" id="PTHR31126:SF48">
    <property type="entry name" value="INOSITOL PHOSPHATASE SIW14"/>
    <property type="match status" value="1"/>
</dbReference>
<dbReference type="InterPro" id="IPR029021">
    <property type="entry name" value="Prot-tyrosine_phosphatase-like"/>
</dbReference>
<dbReference type="GO" id="GO:0016791">
    <property type="term" value="F:phosphatase activity"/>
    <property type="evidence" value="ECO:0007669"/>
    <property type="project" value="InterPro"/>
</dbReference>
<evidence type="ECO:0000256" key="7">
    <source>
        <dbReference type="ARBA" id="ARBA00048424"/>
    </source>
</evidence>
<dbReference type="InterPro" id="IPR020422">
    <property type="entry name" value="TYR_PHOSPHATASE_DUAL_dom"/>
</dbReference>
<evidence type="ECO:0000256" key="6">
    <source>
        <dbReference type="ARBA" id="ARBA00047927"/>
    </source>
</evidence>